<organism evidence="1 2">
    <name type="scientific">Apiospora phragmitis</name>
    <dbReference type="NCBI Taxonomy" id="2905665"/>
    <lineage>
        <taxon>Eukaryota</taxon>
        <taxon>Fungi</taxon>
        <taxon>Dikarya</taxon>
        <taxon>Ascomycota</taxon>
        <taxon>Pezizomycotina</taxon>
        <taxon>Sordariomycetes</taxon>
        <taxon>Xylariomycetidae</taxon>
        <taxon>Amphisphaeriales</taxon>
        <taxon>Apiosporaceae</taxon>
        <taxon>Apiospora</taxon>
    </lineage>
</organism>
<evidence type="ECO:0000313" key="2">
    <source>
        <dbReference type="Proteomes" id="UP001480595"/>
    </source>
</evidence>
<name>A0ABR1SVS4_9PEZI</name>
<dbReference type="InterPro" id="IPR036412">
    <property type="entry name" value="HAD-like_sf"/>
</dbReference>
<dbReference type="GeneID" id="92099665"/>
<evidence type="ECO:0000313" key="1">
    <source>
        <dbReference type="EMBL" id="KAK8038426.1"/>
    </source>
</evidence>
<dbReference type="Pfam" id="PF12710">
    <property type="entry name" value="HAD"/>
    <property type="match status" value="1"/>
</dbReference>
<sequence>MLLYEEAADERGFDALCDLVASKVEIHPEFVFLLHFVAAYDHVGAVVVTCGLGRIWAKVLAKYGLSKTVQVIGGGRVADGFVVTAAVKASLVSRLRVVHKTYVWAFRDSLLDLFMMSEADRAVVVVGPARGRSHASPRLGVAKLPLLQLHDPEFLQAVFDRRIRATGVRMLHATDKNAAKLLMTAIRDARI</sequence>
<dbReference type="SUPFAM" id="SSF56784">
    <property type="entry name" value="HAD-like"/>
    <property type="match status" value="1"/>
</dbReference>
<gene>
    <name evidence="1" type="ORF">PG994_015193</name>
</gene>
<proteinExistence type="predicted"/>
<dbReference type="RefSeq" id="XP_066708278.1">
    <property type="nucleotide sequence ID" value="XM_066866602.1"/>
</dbReference>
<comment type="caution">
    <text evidence="1">The sequence shown here is derived from an EMBL/GenBank/DDBJ whole genome shotgun (WGS) entry which is preliminary data.</text>
</comment>
<dbReference type="EMBL" id="JAQQWL010000016">
    <property type="protein sequence ID" value="KAK8038426.1"/>
    <property type="molecule type" value="Genomic_DNA"/>
</dbReference>
<protein>
    <submittedName>
        <fullName evidence="1">Uncharacterized protein</fullName>
    </submittedName>
</protein>
<reference evidence="1 2" key="1">
    <citation type="submission" date="2023-01" db="EMBL/GenBank/DDBJ databases">
        <title>Analysis of 21 Apiospora genomes using comparative genomics revels a genus with tremendous synthesis potential of carbohydrate active enzymes and secondary metabolites.</title>
        <authorList>
            <person name="Sorensen T."/>
        </authorList>
    </citation>
    <scope>NUCLEOTIDE SEQUENCE [LARGE SCALE GENOMIC DNA]</scope>
    <source>
        <strain evidence="1 2">CBS 135458</strain>
    </source>
</reference>
<dbReference type="Proteomes" id="UP001480595">
    <property type="component" value="Unassembled WGS sequence"/>
</dbReference>
<accession>A0ABR1SVS4</accession>
<keyword evidence="2" id="KW-1185">Reference proteome</keyword>